<dbReference type="PANTHER" id="PTHR43675:SF8">
    <property type="entry name" value="ARSENITE METHYLTRANSFERASE"/>
    <property type="match status" value="1"/>
</dbReference>
<evidence type="ECO:0000256" key="6">
    <source>
        <dbReference type="ARBA" id="ARBA00047941"/>
    </source>
</evidence>
<reference evidence="10" key="2">
    <citation type="submission" date="2020-09" db="EMBL/GenBank/DDBJ databases">
        <authorList>
            <person name="Sun Q."/>
            <person name="Ohkuma M."/>
        </authorList>
    </citation>
    <scope>NUCLEOTIDE SEQUENCE</scope>
    <source>
        <strain evidence="10">JCM 3172</strain>
    </source>
</reference>
<evidence type="ECO:0000256" key="3">
    <source>
        <dbReference type="ARBA" id="ARBA00034487"/>
    </source>
</evidence>
<keyword evidence="11" id="KW-1185">Reference proteome</keyword>
<evidence type="ECO:0000256" key="4">
    <source>
        <dbReference type="ARBA" id="ARBA00034521"/>
    </source>
</evidence>
<dbReference type="Pfam" id="PF13847">
    <property type="entry name" value="Methyltransf_31"/>
    <property type="match status" value="1"/>
</dbReference>
<feature type="domain" description="Methyltransferase" evidence="9">
    <location>
        <begin position="81"/>
        <end position="226"/>
    </location>
</feature>
<reference evidence="10" key="1">
    <citation type="journal article" date="2014" name="Int. J. Syst. Evol. Microbiol.">
        <title>Complete genome sequence of Corynebacterium casei LMG S-19264T (=DSM 44701T), isolated from a smear-ripened cheese.</title>
        <authorList>
            <consortium name="US DOE Joint Genome Institute (JGI-PGF)"/>
            <person name="Walter F."/>
            <person name="Albersmeier A."/>
            <person name="Kalinowski J."/>
            <person name="Ruckert C."/>
        </authorList>
    </citation>
    <scope>NUCLEOTIDE SEQUENCE</scope>
    <source>
        <strain evidence="10">JCM 3172</strain>
    </source>
</reference>
<dbReference type="EMBL" id="BMQQ01000001">
    <property type="protein sequence ID" value="GGT13006.1"/>
    <property type="molecule type" value="Genomic_DNA"/>
</dbReference>
<sequence length="298" mass="30378">MGVIVMSEQPTDLRETVRRRYAAAAIQVTEGATACCGPEPDEIDENFGSTLYAADERETLPAEAVAASLGCGNPIAVANLNEGERVLDLGSGGGIDVLLSARRVGPTGKAYGLDMTEEMLSLALANAARAGVTNVEFLKGTIEAIPLPANTIDVVISNCVINLSTDKPAVFAETFRVLKPGGRIGVSDVVADDTLTPDLRAERGDYVGCIAGALSFTEYSHGLEAAGFTDIEITATHAVADGMHSAIVRAVKPAGVATAPSSGTCCGVNACCTPAEEATATDNTASQAKAAAGCPCAS</sequence>
<comment type="catalytic activity">
    <reaction evidence="6">
        <text>arsenic triglutathione + [thioredoxin]-dithiol + S-adenosyl-L-methionine + 2 H2O = methylarsonous acid + [thioredoxin]-disulfide + 3 glutathione + S-adenosyl-L-homocysteine + H(+)</text>
        <dbReference type="Rhea" id="RHEA:69460"/>
        <dbReference type="Rhea" id="RHEA-COMP:10698"/>
        <dbReference type="Rhea" id="RHEA-COMP:10700"/>
        <dbReference type="ChEBI" id="CHEBI:15377"/>
        <dbReference type="ChEBI" id="CHEBI:15378"/>
        <dbReference type="ChEBI" id="CHEBI:17826"/>
        <dbReference type="ChEBI" id="CHEBI:29950"/>
        <dbReference type="ChEBI" id="CHEBI:50058"/>
        <dbReference type="ChEBI" id="CHEBI:57856"/>
        <dbReference type="ChEBI" id="CHEBI:57925"/>
        <dbReference type="ChEBI" id="CHEBI:59789"/>
        <dbReference type="ChEBI" id="CHEBI:183640"/>
        <dbReference type="EC" id="2.1.1.137"/>
    </reaction>
</comment>
<comment type="caution">
    <text evidence="10">The sequence shown here is derived from an EMBL/GenBank/DDBJ whole genome shotgun (WGS) entry which is preliminary data.</text>
</comment>
<dbReference type="SUPFAM" id="SSF53335">
    <property type="entry name" value="S-adenosyl-L-methionine-dependent methyltransferases"/>
    <property type="match status" value="1"/>
</dbReference>
<dbReference type="InterPro" id="IPR025714">
    <property type="entry name" value="Methyltranfer_dom"/>
</dbReference>
<protein>
    <recommendedName>
        <fullName evidence="5">Arsenite methyltransferase</fullName>
        <ecNumber evidence="4">2.1.1.137</ecNumber>
    </recommendedName>
</protein>
<accession>A0A918LKX7</accession>
<comment type="catalytic activity">
    <reaction evidence="8">
        <text>arsenic triglutathione + 3 [thioredoxin]-dithiol + 3 S-adenosyl-L-methionine = trimethylarsine + 3 [thioredoxin]-disulfide + 3 glutathione + 3 S-adenosyl-L-homocysteine + 3 H(+)</text>
        <dbReference type="Rhea" id="RHEA:69432"/>
        <dbReference type="Rhea" id="RHEA-COMP:10698"/>
        <dbReference type="Rhea" id="RHEA-COMP:10700"/>
        <dbReference type="ChEBI" id="CHEBI:15378"/>
        <dbReference type="ChEBI" id="CHEBI:27130"/>
        <dbReference type="ChEBI" id="CHEBI:29950"/>
        <dbReference type="ChEBI" id="CHEBI:50058"/>
        <dbReference type="ChEBI" id="CHEBI:57856"/>
        <dbReference type="ChEBI" id="CHEBI:57925"/>
        <dbReference type="ChEBI" id="CHEBI:59789"/>
        <dbReference type="ChEBI" id="CHEBI:183640"/>
        <dbReference type="EC" id="2.1.1.137"/>
    </reaction>
</comment>
<evidence type="ECO:0000256" key="5">
    <source>
        <dbReference type="ARBA" id="ARBA00034545"/>
    </source>
</evidence>
<dbReference type="InterPro" id="IPR026669">
    <property type="entry name" value="Arsenite_MeTrfase-like"/>
</dbReference>
<dbReference type="EC" id="2.1.1.137" evidence="4"/>
<dbReference type="Gene3D" id="3.40.50.150">
    <property type="entry name" value="Vaccinia Virus protein VP39"/>
    <property type="match status" value="1"/>
</dbReference>
<evidence type="ECO:0000313" key="11">
    <source>
        <dbReference type="Proteomes" id="UP000619486"/>
    </source>
</evidence>
<evidence type="ECO:0000259" key="9">
    <source>
        <dbReference type="Pfam" id="PF13847"/>
    </source>
</evidence>
<evidence type="ECO:0000256" key="2">
    <source>
        <dbReference type="ARBA" id="ARBA00022691"/>
    </source>
</evidence>
<dbReference type="PANTHER" id="PTHR43675">
    <property type="entry name" value="ARSENITE METHYLTRANSFERASE"/>
    <property type="match status" value="1"/>
</dbReference>
<proteinExistence type="inferred from homology"/>
<evidence type="ECO:0000313" key="10">
    <source>
        <dbReference type="EMBL" id="GGT13006.1"/>
    </source>
</evidence>
<comment type="catalytic activity">
    <reaction evidence="7">
        <text>arsenic triglutathione + 2 [thioredoxin]-dithiol + 2 S-adenosyl-L-methionine + H2O = dimethylarsinous acid + 2 [thioredoxin]-disulfide + 3 glutathione + 2 S-adenosyl-L-homocysteine + 2 H(+)</text>
        <dbReference type="Rhea" id="RHEA:69464"/>
        <dbReference type="Rhea" id="RHEA-COMP:10698"/>
        <dbReference type="Rhea" id="RHEA-COMP:10700"/>
        <dbReference type="ChEBI" id="CHEBI:15377"/>
        <dbReference type="ChEBI" id="CHEBI:15378"/>
        <dbReference type="ChEBI" id="CHEBI:23808"/>
        <dbReference type="ChEBI" id="CHEBI:29950"/>
        <dbReference type="ChEBI" id="CHEBI:50058"/>
        <dbReference type="ChEBI" id="CHEBI:57856"/>
        <dbReference type="ChEBI" id="CHEBI:57925"/>
        <dbReference type="ChEBI" id="CHEBI:59789"/>
        <dbReference type="ChEBI" id="CHEBI:183640"/>
        <dbReference type="EC" id="2.1.1.137"/>
    </reaction>
</comment>
<organism evidence="10 11">
    <name type="scientific">Streptomyces purpureus</name>
    <dbReference type="NCBI Taxonomy" id="1951"/>
    <lineage>
        <taxon>Bacteria</taxon>
        <taxon>Bacillati</taxon>
        <taxon>Actinomycetota</taxon>
        <taxon>Actinomycetes</taxon>
        <taxon>Kitasatosporales</taxon>
        <taxon>Streptomycetaceae</taxon>
        <taxon>Streptomyces</taxon>
    </lineage>
</organism>
<name>A0A918LKX7_9ACTN</name>
<keyword evidence="2" id="KW-0949">S-adenosyl-L-methionine</keyword>
<dbReference type="CDD" id="cd02440">
    <property type="entry name" value="AdoMet_MTases"/>
    <property type="match status" value="1"/>
</dbReference>
<evidence type="ECO:0000256" key="8">
    <source>
        <dbReference type="ARBA" id="ARBA00048428"/>
    </source>
</evidence>
<dbReference type="InterPro" id="IPR029063">
    <property type="entry name" value="SAM-dependent_MTases_sf"/>
</dbReference>
<dbReference type="AlphaFoldDB" id="A0A918LKX7"/>
<gene>
    <name evidence="10" type="ORF">GCM10014713_01870</name>
</gene>
<evidence type="ECO:0000256" key="7">
    <source>
        <dbReference type="ARBA" id="ARBA00047943"/>
    </source>
</evidence>
<dbReference type="GO" id="GO:0030791">
    <property type="term" value="F:arsenite methyltransferase activity"/>
    <property type="evidence" value="ECO:0007669"/>
    <property type="project" value="UniProtKB-EC"/>
</dbReference>
<comment type="similarity">
    <text evidence="3">Belongs to the methyltransferase superfamily. Arsenite methyltransferase family.</text>
</comment>
<evidence type="ECO:0000256" key="1">
    <source>
        <dbReference type="ARBA" id="ARBA00022679"/>
    </source>
</evidence>
<dbReference type="NCBIfam" id="NF008823">
    <property type="entry name" value="PRK11873.1"/>
    <property type="match status" value="1"/>
</dbReference>
<keyword evidence="1" id="KW-0808">Transferase</keyword>
<dbReference type="Proteomes" id="UP000619486">
    <property type="component" value="Unassembled WGS sequence"/>
</dbReference>